<keyword evidence="2" id="KW-0378">Hydrolase</keyword>
<evidence type="ECO:0000313" key="4">
    <source>
        <dbReference type="Proteomes" id="UP000039046"/>
    </source>
</evidence>
<dbReference type="STRING" id="1531966.A0A0A1T6L0"/>
<sequence length="86" mass="9136">MPAKHHVHCITGNQNKLAVVQAILGDGIDVRGQALDLVEIQGTIEQVSMDKCRRAAEAITGPLLVEDSSLCFKALKAPPGPYVCAI</sequence>
<reference evidence="3 4" key="1">
    <citation type="journal article" date="2015" name="Genome Announc.">
        <title>Draft Genome Sequence and Gene Annotation of the Entomopathogenic Fungus Verticillium hemipterigenum.</title>
        <authorList>
            <person name="Horn F."/>
            <person name="Habel A."/>
            <person name="Scharf D.H."/>
            <person name="Dworschak J."/>
            <person name="Brakhage A.A."/>
            <person name="Guthke R."/>
            <person name="Hertweck C."/>
            <person name="Linde J."/>
        </authorList>
    </citation>
    <scope>NUCLEOTIDE SEQUENCE [LARGE SCALE GENOMIC DNA]</scope>
</reference>
<proteinExistence type="inferred from homology"/>
<dbReference type="GO" id="GO:0047429">
    <property type="term" value="F:nucleoside triphosphate diphosphatase activity"/>
    <property type="evidence" value="ECO:0007669"/>
    <property type="project" value="InterPro"/>
</dbReference>
<dbReference type="SUPFAM" id="SSF52972">
    <property type="entry name" value="ITPase-like"/>
    <property type="match status" value="1"/>
</dbReference>
<dbReference type="OrthoDB" id="6288734at2759"/>
<dbReference type="PANTHER" id="PTHR11067">
    <property type="entry name" value="INOSINE TRIPHOSPHATE PYROPHOSPHATASE/HAM1 PROTEIN"/>
    <property type="match status" value="1"/>
</dbReference>
<evidence type="ECO:0000256" key="2">
    <source>
        <dbReference type="ARBA" id="ARBA00022801"/>
    </source>
</evidence>
<name>A0A0A1T6L0_9HYPO</name>
<dbReference type="InterPro" id="IPR029001">
    <property type="entry name" value="ITPase-like_fam"/>
</dbReference>
<protein>
    <recommendedName>
        <fullName evidence="5">Non-canonical purine NTP pyrophosphatase</fullName>
    </recommendedName>
</protein>
<evidence type="ECO:0000256" key="1">
    <source>
        <dbReference type="ARBA" id="ARBA00008023"/>
    </source>
</evidence>
<dbReference type="Proteomes" id="UP000039046">
    <property type="component" value="Unassembled WGS sequence"/>
</dbReference>
<dbReference type="HOGENOM" id="CLU_082080_1_2_1"/>
<gene>
    <name evidence="3" type="ORF">VHEMI02026</name>
</gene>
<dbReference type="PANTHER" id="PTHR11067:SF9">
    <property type="entry name" value="INOSINE TRIPHOSPHATE PYROPHOSPHATASE"/>
    <property type="match status" value="1"/>
</dbReference>
<dbReference type="Gene3D" id="3.90.950.10">
    <property type="match status" value="1"/>
</dbReference>
<dbReference type="EMBL" id="CDHN01000001">
    <property type="protein sequence ID" value="CEJ81927.1"/>
    <property type="molecule type" value="Genomic_DNA"/>
</dbReference>
<accession>A0A0A1T6L0</accession>
<organism evidence="3 4">
    <name type="scientific">[Torrubiella] hemipterigena</name>
    <dbReference type="NCBI Taxonomy" id="1531966"/>
    <lineage>
        <taxon>Eukaryota</taxon>
        <taxon>Fungi</taxon>
        <taxon>Dikarya</taxon>
        <taxon>Ascomycota</taxon>
        <taxon>Pezizomycotina</taxon>
        <taxon>Sordariomycetes</taxon>
        <taxon>Hypocreomycetidae</taxon>
        <taxon>Hypocreales</taxon>
        <taxon>Clavicipitaceae</taxon>
        <taxon>Clavicipitaceae incertae sedis</taxon>
        <taxon>'Torrubiella' clade</taxon>
    </lineage>
</organism>
<dbReference type="GO" id="GO:0005737">
    <property type="term" value="C:cytoplasm"/>
    <property type="evidence" value="ECO:0007669"/>
    <property type="project" value="TreeGrafter"/>
</dbReference>
<keyword evidence="4" id="KW-1185">Reference proteome</keyword>
<dbReference type="InterPro" id="IPR002637">
    <property type="entry name" value="RdgB/HAM1"/>
</dbReference>
<dbReference type="AlphaFoldDB" id="A0A0A1T6L0"/>
<evidence type="ECO:0000313" key="3">
    <source>
        <dbReference type="EMBL" id="CEJ81927.1"/>
    </source>
</evidence>
<dbReference type="GO" id="GO:0009143">
    <property type="term" value="P:nucleoside triphosphate catabolic process"/>
    <property type="evidence" value="ECO:0007669"/>
    <property type="project" value="InterPro"/>
</dbReference>
<evidence type="ECO:0008006" key="5">
    <source>
        <dbReference type="Google" id="ProtNLM"/>
    </source>
</evidence>
<comment type="similarity">
    <text evidence="1">Belongs to the HAM1 NTPase family.</text>
</comment>
<dbReference type="Pfam" id="PF01725">
    <property type="entry name" value="Ham1p_like"/>
    <property type="match status" value="1"/>
</dbReference>